<dbReference type="GO" id="GO:0046168">
    <property type="term" value="P:glycerol-3-phosphate catabolic process"/>
    <property type="evidence" value="ECO:0007669"/>
    <property type="project" value="InterPro"/>
</dbReference>
<evidence type="ECO:0000256" key="7">
    <source>
        <dbReference type="PIRSR" id="PIRSR000114-1"/>
    </source>
</evidence>
<evidence type="ECO:0000259" key="13">
    <source>
        <dbReference type="Pfam" id="PF01210"/>
    </source>
</evidence>
<feature type="active site" description="Proton acceptor" evidence="7">
    <location>
        <position position="199"/>
    </location>
</feature>
<keyword evidence="5" id="KW-0594">Phospholipid biosynthesis</keyword>
<dbReference type="GO" id="GO:0005975">
    <property type="term" value="P:carbohydrate metabolic process"/>
    <property type="evidence" value="ECO:0007669"/>
    <property type="project" value="InterPro"/>
</dbReference>
<dbReference type="SUPFAM" id="SSF48179">
    <property type="entry name" value="6-phosphogluconate dehydrogenase C-terminal domain-like"/>
    <property type="match status" value="1"/>
</dbReference>
<evidence type="ECO:0000256" key="11">
    <source>
        <dbReference type="RuleBase" id="RU000439"/>
    </source>
</evidence>
<evidence type="ECO:0000256" key="6">
    <source>
        <dbReference type="ARBA" id="ARBA00023264"/>
    </source>
</evidence>
<accession>A0A845S800</accession>
<evidence type="ECO:0000256" key="5">
    <source>
        <dbReference type="ARBA" id="ARBA00023209"/>
    </source>
</evidence>
<name>A0A845S800_9PROT</name>
<dbReference type="EMBL" id="RGGN01000021">
    <property type="protein sequence ID" value="NCU62677.1"/>
    <property type="molecule type" value="Genomic_DNA"/>
</dbReference>
<proteinExistence type="inferred from homology"/>
<dbReference type="PIRSF" id="PIRSF000114">
    <property type="entry name" value="Glycerol-3-P_dh"/>
    <property type="match status" value="1"/>
</dbReference>
<evidence type="ECO:0000256" key="10">
    <source>
        <dbReference type="RuleBase" id="RU000437"/>
    </source>
</evidence>
<evidence type="ECO:0000256" key="3">
    <source>
        <dbReference type="ARBA" id="ARBA00023002"/>
    </source>
</evidence>
<dbReference type="InterPro" id="IPR006168">
    <property type="entry name" value="G3P_DH_NAD-dep"/>
</dbReference>
<evidence type="ECO:0000256" key="8">
    <source>
        <dbReference type="PIRSR" id="PIRSR000114-2"/>
    </source>
</evidence>
<feature type="binding site" evidence="8">
    <location>
        <begin position="268"/>
        <end position="269"/>
    </location>
    <ligand>
        <name>substrate</name>
    </ligand>
</feature>
<reference evidence="15 16" key="1">
    <citation type="submission" date="2018-10" db="EMBL/GenBank/DDBJ databases">
        <title>Iterative Subtractive Binning of Freshwater Chronoseries Metagenomes Recovers Nearly Complete Genomes from over Four Hundred Novel Species.</title>
        <authorList>
            <person name="Rodriguez-R L.M."/>
            <person name="Tsementzi D."/>
            <person name="Luo C."/>
            <person name="Konstantinidis K.T."/>
        </authorList>
    </citation>
    <scope>NUCLEOTIDE SEQUENCE [LARGE SCALE GENOMIC DNA]</scope>
    <source>
        <strain evidence="15">WB7_2B_003</strain>
    </source>
</reference>
<dbReference type="AlphaFoldDB" id="A0A845S800"/>
<keyword evidence="6" id="KW-1208">Phospholipid metabolism</keyword>
<dbReference type="SUPFAM" id="SSF51735">
    <property type="entry name" value="NAD(P)-binding Rossmann-fold domains"/>
    <property type="match status" value="1"/>
</dbReference>
<evidence type="ECO:0000256" key="1">
    <source>
        <dbReference type="ARBA" id="ARBA00011009"/>
    </source>
</evidence>
<feature type="domain" description="Glycerol-3-phosphate dehydrogenase NAD-dependent N-terminal" evidence="13">
    <location>
        <begin position="3"/>
        <end position="166"/>
    </location>
</feature>
<dbReference type="InterPro" id="IPR008927">
    <property type="entry name" value="6-PGluconate_DH-like_C_sf"/>
</dbReference>
<evidence type="ECO:0000313" key="16">
    <source>
        <dbReference type="Proteomes" id="UP000572953"/>
    </source>
</evidence>
<dbReference type="Pfam" id="PF01210">
    <property type="entry name" value="NAD_Gly3P_dh_N"/>
    <property type="match status" value="1"/>
</dbReference>
<evidence type="ECO:0000256" key="12">
    <source>
        <dbReference type="SAM" id="SignalP"/>
    </source>
</evidence>
<comment type="similarity">
    <text evidence="1 10">Belongs to the NAD-dependent glycerol-3-phosphate dehydrogenase family.</text>
</comment>
<evidence type="ECO:0000256" key="9">
    <source>
        <dbReference type="PIRSR" id="PIRSR000114-3"/>
    </source>
</evidence>
<evidence type="ECO:0000256" key="2">
    <source>
        <dbReference type="ARBA" id="ARBA00022516"/>
    </source>
</evidence>
<dbReference type="InterPro" id="IPR013328">
    <property type="entry name" value="6PGD_dom2"/>
</dbReference>
<feature type="binding site" evidence="9">
    <location>
        <position position="148"/>
    </location>
    <ligand>
        <name>NAD(+)</name>
        <dbReference type="ChEBI" id="CHEBI:57540"/>
    </ligand>
</feature>
<dbReference type="InterPro" id="IPR006109">
    <property type="entry name" value="G3P_DH_NAD-dep_C"/>
</dbReference>
<dbReference type="InterPro" id="IPR011128">
    <property type="entry name" value="G3P_DH_NAD-dep_N"/>
</dbReference>
<dbReference type="PANTHER" id="PTHR11728">
    <property type="entry name" value="GLYCEROL-3-PHOSPHATE DEHYDROGENASE"/>
    <property type="match status" value="1"/>
</dbReference>
<comment type="catalytic activity">
    <reaction evidence="11">
        <text>sn-glycerol 3-phosphate + NADP(+) = dihydroxyacetone phosphate + NADPH + H(+)</text>
        <dbReference type="Rhea" id="RHEA:11096"/>
        <dbReference type="ChEBI" id="CHEBI:15378"/>
        <dbReference type="ChEBI" id="CHEBI:57597"/>
        <dbReference type="ChEBI" id="CHEBI:57642"/>
        <dbReference type="ChEBI" id="CHEBI:57783"/>
        <dbReference type="ChEBI" id="CHEBI:58349"/>
        <dbReference type="EC" id="1.1.1.94"/>
    </reaction>
</comment>
<sequence>MAKILILGAGSMSTAFAFPCSDNNHKVSIVGTHLEDNFIDIIKSNKNTHPVLKSKIPDNVKIYKFDSFNDLLKDADLIVIGVSSKGINWASEQLIKIKNNQQILILTKGLHVNKKNRYEVYSDTVKNILLKNGIKNLKISVAAGPCLASNLSNKVLTNVIFANKKISVVKKLSKLLTTSYYKIKCSNDVIGVAACGGIKNIYAMIVGTSIGINLKNENDNKNLNTAAALFNQSIIEMCHFIKKIGGKNSTVMDLAGVGDLYVSCTGGRNSKMGKFIGMGMTYKNAKLKKMPNETVEGADLIFEIGKKIVKDFTVTELPLMTTFIKALLNNTKFNVNRKIFYKC</sequence>
<keyword evidence="9 10" id="KW-0520">NAD</keyword>
<evidence type="ECO:0000259" key="14">
    <source>
        <dbReference type="Pfam" id="PF07479"/>
    </source>
</evidence>
<dbReference type="GO" id="GO:0005829">
    <property type="term" value="C:cytosol"/>
    <property type="evidence" value="ECO:0007669"/>
    <property type="project" value="TreeGrafter"/>
</dbReference>
<feature type="domain" description="Glycerol-3-phosphate dehydrogenase NAD-dependent C-terminal" evidence="14">
    <location>
        <begin position="188"/>
        <end position="332"/>
    </location>
</feature>
<dbReference type="EC" id="1.1.1.94" evidence="11"/>
<dbReference type="GO" id="GO:0008654">
    <property type="term" value="P:phospholipid biosynthetic process"/>
    <property type="evidence" value="ECO:0007669"/>
    <property type="project" value="UniProtKB-KW"/>
</dbReference>
<keyword evidence="12" id="KW-0732">Signal</keyword>
<dbReference type="PRINTS" id="PR00077">
    <property type="entry name" value="GPDHDRGNASE"/>
</dbReference>
<feature type="chain" id="PRO_5033067278" description="Glycerol-3-phosphate dehydrogenase" evidence="12">
    <location>
        <begin position="18"/>
        <end position="343"/>
    </location>
</feature>
<feature type="binding site" evidence="9">
    <location>
        <position position="268"/>
    </location>
    <ligand>
        <name>NAD(+)</name>
        <dbReference type="ChEBI" id="CHEBI:57540"/>
    </ligand>
</feature>
<evidence type="ECO:0000256" key="4">
    <source>
        <dbReference type="ARBA" id="ARBA00023098"/>
    </source>
</evidence>
<dbReference type="InterPro" id="IPR036291">
    <property type="entry name" value="NAD(P)-bd_dom_sf"/>
</dbReference>
<dbReference type="Gene3D" id="3.40.50.720">
    <property type="entry name" value="NAD(P)-binding Rossmann-like Domain"/>
    <property type="match status" value="1"/>
</dbReference>
<dbReference type="Gene3D" id="1.10.1040.10">
    <property type="entry name" value="N-(1-d-carboxylethyl)-l-norvaline Dehydrogenase, domain 2"/>
    <property type="match status" value="1"/>
</dbReference>
<keyword evidence="3 10" id="KW-0560">Oxidoreductase</keyword>
<feature type="signal peptide" evidence="12">
    <location>
        <begin position="1"/>
        <end position="17"/>
    </location>
</feature>
<dbReference type="Proteomes" id="UP000572953">
    <property type="component" value="Unassembled WGS sequence"/>
</dbReference>
<evidence type="ECO:0000313" key="15">
    <source>
        <dbReference type="EMBL" id="NCU62677.1"/>
    </source>
</evidence>
<dbReference type="Pfam" id="PF07479">
    <property type="entry name" value="NAD_Gly3P_dh_C"/>
    <property type="match status" value="1"/>
</dbReference>
<feature type="binding site" evidence="8">
    <location>
        <position position="108"/>
    </location>
    <ligand>
        <name>substrate</name>
    </ligand>
</feature>
<keyword evidence="4" id="KW-0443">Lipid metabolism</keyword>
<dbReference type="PANTHER" id="PTHR11728:SF1">
    <property type="entry name" value="GLYCEROL-3-PHOSPHATE DEHYDROGENASE [NAD(+)] 2, CHLOROPLASTIC"/>
    <property type="match status" value="1"/>
</dbReference>
<protein>
    <recommendedName>
        <fullName evidence="11">Glycerol-3-phosphate dehydrogenase</fullName>
        <ecNumber evidence="11">1.1.1.94</ecNumber>
    </recommendedName>
</protein>
<dbReference type="GO" id="GO:0051287">
    <property type="term" value="F:NAD binding"/>
    <property type="evidence" value="ECO:0007669"/>
    <property type="project" value="InterPro"/>
</dbReference>
<dbReference type="GO" id="GO:0047952">
    <property type="term" value="F:glycerol-3-phosphate dehydrogenase [NAD(P)+] activity"/>
    <property type="evidence" value="ECO:0007669"/>
    <property type="project" value="UniProtKB-EC"/>
</dbReference>
<gene>
    <name evidence="15" type="ORF">EBV78_01070</name>
</gene>
<comment type="caution">
    <text evidence="15">The sequence shown here is derived from an EMBL/GenBank/DDBJ whole genome shotgun (WGS) entry which is preliminary data.</text>
</comment>
<keyword evidence="2" id="KW-0444">Lipid biosynthesis</keyword>
<organism evidence="15 16">
    <name type="scientific">Candidatus Fonsibacter lacus</name>
    <dbReference type="NCBI Taxonomy" id="2576439"/>
    <lineage>
        <taxon>Bacteria</taxon>
        <taxon>Pseudomonadati</taxon>
        <taxon>Pseudomonadota</taxon>
        <taxon>Alphaproteobacteria</taxon>
        <taxon>Candidatus Pelagibacterales</taxon>
        <taxon>Candidatus Pelagibacterales incertae sedis</taxon>
        <taxon>Candidatus Fonsibacter</taxon>
    </lineage>
</organism>